<sequence>MTLILSLITLLLAAMPTLAMDKRWTTPGFCATETANINRLLHPTQPFDAIAYCSELLGPITWIHTAHHRAPRTEPPGPQITQPPKSEITPAPAANSAELEELKKRDISFPTFLSIPMLVLDGLCSCIVTSPLPLRTSYIDR</sequence>
<keyword evidence="2" id="KW-0732">Signal</keyword>
<feature type="chain" id="PRO_5040186301" evidence="2">
    <location>
        <begin position="20"/>
        <end position="141"/>
    </location>
</feature>
<dbReference type="AlphaFoldDB" id="A0A9N9KUL6"/>
<keyword evidence="4" id="KW-1185">Reference proteome</keyword>
<dbReference type="Proteomes" id="UP000696280">
    <property type="component" value="Unassembled WGS sequence"/>
</dbReference>
<evidence type="ECO:0000313" key="4">
    <source>
        <dbReference type="Proteomes" id="UP000696280"/>
    </source>
</evidence>
<dbReference type="OrthoDB" id="3554300at2759"/>
<comment type="caution">
    <text evidence="3">The sequence shown here is derived from an EMBL/GenBank/DDBJ whole genome shotgun (WGS) entry which is preliminary data.</text>
</comment>
<gene>
    <name evidence="3" type="ORF">HYFRA_00004482</name>
</gene>
<name>A0A9N9KUL6_9HELO</name>
<feature type="signal peptide" evidence="2">
    <location>
        <begin position="1"/>
        <end position="19"/>
    </location>
</feature>
<evidence type="ECO:0000313" key="3">
    <source>
        <dbReference type="EMBL" id="CAG8954565.1"/>
    </source>
</evidence>
<dbReference type="EMBL" id="CAJVRL010000057">
    <property type="protein sequence ID" value="CAG8954565.1"/>
    <property type="molecule type" value="Genomic_DNA"/>
</dbReference>
<organism evidence="3 4">
    <name type="scientific">Hymenoscyphus fraxineus</name>
    <dbReference type="NCBI Taxonomy" id="746836"/>
    <lineage>
        <taxon>Eukaryota</taxon>
        <taxon>Fungi</taxon>
        <taxon>Dikarya</taxon>
        <taxon>Ascomycota</taxon>
        <taxon>Pezizomycotina</taxon>
        <taxon>Leotiomycetes</taxon>
        <taxon>Helotiales</taxon>
        <taxon>Helotiaceae</taxon>
        <taxon>Hymenoscyphus</taxon>
    </lineage>
</organism>
<protein>
    <submittedName>
        <fullName evidence="3">Uncharacterized protein</fullName>
    </submittedName>
</protein>
<evidence type="ECO:0000256" key="1">
    <source>
        <dbReference type="SAM" id="MobiDB-lite"/>
    </source>
</evidence>
<accession>A0A9N9KUL6</accession>
<evidence type="ECO:0000256" key="2">
    <source>
        <dbReference type="SAM" id="SignalP"/>
    </source>
</evidence>
<proteinExistence type="predicted"/>
<feature type="region of interest" description="Disordered" evidence="1">
    <location>
        <begin position="69"/>
        <end position="94"/>
    </location>
</feature>
<reference evidence="3" key="1">
    <citation type="submission" date="2021-07" db="EMBL/GenBank/DDBJ databases">
        <authorList>
            <person name="Durling M."/>
        </authorList>
    </citation>
    <scope>NUCLEOTIDE SEQUENCE</scope>
</reference>